<feature type="transmembrane region" description="Helical" evidence="7">
    <location>
        <begin position="220"/>
        <end position="245"/>
    </location>
</feature>
<comment type="caution">
    <text evidence="11">The sequence shown here is derived from an EMBL/GenBank/DDBJ whole genome shotgun (WGS) entry which is preliminary data.</text>
</comment>
<dbReference type="Pfam" id="PF00924">
    <property type="entry name" value="MS_channel_2nd"/>
    <property type="match status" value="1"/>
</dbReference>
<sequence length="512" mass="57470">MKNYLILLCLILTMISCGKKSSIPELMGIPDDSQNPYTISSTHVGSITRGTNIHQLYSIFPAKQIKLIKNKGGFFNQEFDDYNVYDNNGKLLFIATPEVAGDTSSFINRIIIRDTSFKTPEGIGLNSNLGQIRDAYHNINYLPSSGEIVVSVPKVSTSFLINKATLDDSWWDNNTNQIIEKNIPDSAQIDGIVVFWNTKEAQHIPAVFTAAFWNEMLTKLITWCVIQLPSIAILVILFVSLLRALRFTTRKMKKLAINKAHKTENIDNNEAEKRINTLTGIIYGIGRIFLWVIFLLILLGKFNINIAPILASAGIVGLAVGFGAQELVRDFISGFFILLEDQLRTGDWAVINGTEGLVEKIELRTVTLRDSSGTVHIFQNGKIDTLSNMTKEWSAIVLQIGIGYKEDTDNAVMLMQQVGDEMFNDPVYKEMMLEPVAISGVNDFADSAVVIRLVIKTKPMQQWAVGREYRRRLKKVFDAKNVEFPFPYRTLTWGDSSNPIKLKIEPADSDSK</sequence>
<name>A0A7W6MXZ7_9BACT</name>
<dbReference type="Pfam" id="PF21082">
    <property type="entry name" value="MS_channel_3rd"/>
    <property type="match status" value="1"/>
</dbReference>
<dbReference type="SUPFAM" id="SSF82689">
    <property type="entry name" value="Mechanosensitive channel protein MscS (YggB), C-terminal domain"/>
    <property type="match status" value="1"/>
</dbReference>
<feature type="domain" description="Mechanosensitive ion channel transmembrane helices 2/3" evidence="10">
    <location>
        <begin position="287"/>
        <end position="325"/>
    </location>
</feature>
<dbReference type="InterPro" id="IPR011066">
    <property type="entry name" value="MscS_channel_C_sf"/>
</dbReference>
<protein>
    <submittedName>
        <fullName evidence="11">Small conductance mechanosensitive channel</fullName>
    </submittedName>
</protein>
<keyword evidence="4 7" id="KW-0812">Transmembrane</keyword>
<evidence type="ECO:0000256" key="4">
    <source>
        <dbReference type="ARBA" id="ARBA00022692"/>
    </source>
</evidence>
<dbReference type="GO" id="GO:0008381">
    <property type="term" value="F:mechanosensitive monoatomic ion channel activity"/>
    <property type="evidence" value="ECO:0007669"/>
    <property type="project" value="InterPro"/>
</dbReference>
<keyword evidence="12" id="KW-1185">Reference proteome</keyword>
<evidence type="ECO:0000259" key="10">
    <source>
        <dbReference type="Pfam" id="PF21088"/>
    </source>
</evidence>
<dbReference type="SUPFAM" id="SSF82861">
    <property type="entry name" value="Mechanosensitive channel protein MscS (YggB), transmembrane region"/>
    <property type="match status" value="1"/>
</dbReference>
<dbReference type="PROSITE" id="PS51257">
    <property type="entry name" value="PROKAR_LIPOPROTEIN"/>
    <property type="match status" value="1"/>
</dbReference>
<dbReference type="InterPro" id="IPR049142">
    <property type="entry name" value="MS_channel_1st"/>
</dbReference>
<keyword evidence="5 7" id="KW-1133">Transmembrane helix</keyword>
<keyword evidence="3" id="KW-1003">Cell membrane</keyword>
<feature type="transmembrane region" description="Helical" evidence="7">
    <location>
        <begin position="306"/>
        <end position="324"/>
    </location>
</feature>
<dbReference type="Gene3D" id="1.10.287.1260">
    <property type="match status" value="1"/>
</dbReference>
<dbReference type="PANTHER" id="PTHR30460:SF0">
    <property type="entry name" value="MODERATE CONDUCTANCE MECHANOSENSITIVE CHANNEL YBIO"/>
    <property type="match status" value="1"/>
</dbReference>
<organism evidence="11 12">
    <name type="scientific">Butyricimonas faecihominis</name>
    <dbReference type="NCBI Taxonomy" id="1472416"/>
    <lineage>
        <taxon>Bacteria</taxon>
        <taxon>Pseudomonadati</taxon>
        <taxon>Bacteroidota</taxon>
        <taxon>Bacteroidia</taxon>
        <taxon>Bacteroidales</taxon>
        <taxon>Odoribacteraceae</taxon>
        <taxon>Butyricimonas</taxon>
    </lineage>
</organism>
<dbReference type="GO" id="GO:0005886">
    <property type="term" value="C:plasma membrane"/>
    <property type="evidence" value="ECO:0007669"/>
    <property type="project" value="UniProtKB-SubCell"/>
</dbReference>
<evidence type="ECO:0000256" key="7">
    <source>
        <dbReference type="SAM" id="Phobius"/>
    </source>
</evidence>
<evidence type="ECO:0000313" key="11">
    <source>
        <dbReference type="EMBL" id="MBB4025401.1"/>
    </source>
</evidence>
<evidence type="ECO:0000256" key="2">
    <source>
        <dbReference type="ARBA" id="ARBA00008017"/>
    </source>
</evidence>
<feature type="transmembrane region" description="Helical" evidence="7">
    <location>
        <begin position="281"/>
        <end position="300"/>
    </location>
</feature>
<dbReference type="InterPro" id="IPR011014">
    <property type="entry name" value="MscS_channel_TM-2"/>
</dbReference>
<evidence type="ECO:0000256" key="1">
    <source>
        <dbReference type="ARBA" id="ARBA00004651"/>
    </source>
</evidence>
<keyword evidence="6 7" id="KW-0472">Membrane</keyword>
<dbReference type="InterPro" id="IPR023408">
    <property type="entry name" value="MscS_beta-dom_sf"/>
</dbReference>
<dbReference type="InterPro" id="IPR010920">
    <property type="entry name" value="LSM_dom_sf"/>
</dbReference>
<dbReference type="GeneID" id="93099382"/>
<dbReference type="Gene3D" id="2.30.30.60">
    <property type="match status" value="1"/>
</dbReference>
<dbReference type="AlphaFoldDB" id="A0A7W6MXZ7"/>
<comment type="similarity">
    <text evidence="2">Belongs to the MscS (TC 1.A.23) family.</text>
</comment>
<proteinExistence type="inferred from homology"/>
<dbReference type="EMBL" id="JACIES010000002">
    <property type="protein sequence ID" value="MBB4025401.1"/>
    <property type="molecule type" value="Genomic_DNA"/>
</dbReference>
<dbReference type="SUPFAM" id="SSF50182">
    <property type="entry name" value="Sm-like ribonucleoproteins"/>
    <property type="match status" value="1"/>
</dbReference>
<evidence type="ECO:0000259" key="9">
    <source>
        <dbReference type="Pfam" id="PF21082"/>
    </source>
</evidence>
<evidence type="ECO:0000256" key="6">
    <source>
        <dbReference type="ARBA" id="ARBA00023136"/>
    </source>
</evidence>
<evidence type="ECO:0000256" key="5">
    <source>
        <dbReference type="ARBA" id="ARBA00022989"/>
    </source>
</evidence>
<feature type="domain" description="Mechanosensitive ion channel MscS" evidence="8">
    <location>
        <begin position="327"/>
        <end position="388"/>
    </location>
</feature>
<evidence type="ECO:0000259" key="8">
    <source>
        <dbReference type="Pfam" id="PF00924"/>
    </source>
</evidence>
<reference evidence="11 12" key="1">
    <citation type="submission" date="2020-08" db="EMBL/GenBank/DDBJ databases">
        <title>Genomic Encyclopedia of Type Strains, Phase IV (KMG-IV): sequencing the most valuable type-strain genomes for metagenomic binning, comparative biology and taxonomic classification.</title>
        <authorList>
            <person name="Goeker M."/>
        </authorList>
    </citation>
    <scope>NUCLEOTIDE SEQUENCE [LARGE SCALE GENOMIC DNA]</scope>
    <source>
        <strain evidence="11 12">DSM 105721</strain>
    </source>
</reference>
<dbReference type="RefSeq" id="WP_206513579.1">
    <property type="nucleotide sequence ID" value="NZ_AP028155.1"/>
</dbReference>
<feature type="domain" description="Mechanosensitive ion channel MscS C-terminal" evidence="9">
    <location>
        <begin position="396"/>
        <end position="484"/>
    </location>
</feature>
<accession>A0A7W6MXZ7</accession>
<comment type="subcellular location">
    <subcellularLocation>
        <location evidence="1">Cell membrane</location>
        <topology evidence="1">Multi-pass membrane protein</topology>
    </subcellularLocation>
</comment>
<dbReference type="InterPro" id="IPR006685">
    <property type="entry name" value="MscS_channel_2nd"/>
</dbReference>
<dbReference type="Proteomes" id="UP000546007">
    <property type="component" value="Unassembled WGS sequence"/>
</dbReference>
<dbReference type="InterPro" id="IPR049278">
    <property type="entry name" value="MS_channel_C"/>
</dbReference>
<dbReference type="InterPro" id="IPR045276">
    <property type="entry name" value="YbiO_bact"/>
</dbReference>
<evidence type="ECO:0000256" key="3">
    <source>
        <dbReference type="ARBA" id="ARBA00022475"/>
    </source>
</evidence>
<gene>
    <name evidence="11" type="ORF">GGR14_001173</name>
</gene>
<evidence type="ECO:0000313" key="12">
    <source>
        <dbReference type="Proteomes" id="UP000546007"/>
    </source>
</evidence>
<dbReference type="Pfam" id="PF21088">
    <property type="entry name" value="MS_channel_1st"/>
    <property type="match status" value="1"/>
</dbReference>
<dbReference type="PANTHER" id="PTHR30460">
    <property type="entry name" value="MODERATE CONDUCTANCE MECHANOSENSITIVE CHANNEL YBIO"/>
    <property type="match status" value="1"/>
</dbReference>
<dbReference type="Gene3D" id="3.30.70.100">
    <property type="match status" value="1"/>
</dbReference>